<protein>
    <recommendedName>
        <fullName evidence="1">F-box domain-containing protein</fullName>
    </recommendedName>
</protein>
<dbReference type="Gramene" id="CDP01467">
    <property type="protein sequence ID" value="CDP01467"/>
    <property type="gene ID" value="GSCOC_T00036521001"/>
</dbReference>
<dbReference type="OMA" id="IYWKITP"/>
<dbReference type="CDD" id="cd22157">
    <property type="entry name" value="F-box_AtFBW1-like"/>
    <property type="match status" value="1"/>
</dbReference>
<dbReference type="EMBL" id="HG739091">
    <property type="protein sequence ID" value="CDP01467.1"/>
    <property type="molecule type" value="Genomic_DNA"/>
</dbReference>
<dbReference type="InterPro" id="IPR001810">
    <property type="entry name" value="F-box_dom"/>
</dbReference>
<dbReference type="NCBIfam" id="TIGR01640">
    <property type="entry name" value="F_box_assoc_1"/>
    <property type="match status" value="1"/>
</dbReference>
<dbReference type="Pfam" id="PF08268">
    <property type="entry name" value="FBA_3"/>
    <property type="match status" value="1"/>
</dbReference>
<dbReference type="SUPFAM" id="SSF81383">
    <property type="entry name" value="F-box domain"/>
    <property type="match status" value="1"/>
</dbReference>
<sequence>MDRYIPFHLIPEILSKLPVKSLLKFKCVSKSWLALISTPQFIKAHLNYQTSLNNQSLLVLENNCSFKYRSVNSLLYGQASPHVLIPQDEGALTTTNDRHLWRYFEIVGCCEGLICICVFRPRQSYFLLWNPSIRKYKNLPELILPSTASLSVISGFGYDASSDDYKVVVLVMNAKYSRHGTLVYSSKAGAWRRIADLPGDTSYLSSGPGVLVEGKLHFLAKETARGAYIVSLDLATEMYRELEAPNPN</sequence>
<organism evidence="2 3">
    <name type="scientific">Coffea canephora</name>
    <name type="common">Robusta coffee</name>
    <dbReference type="NCBI Taxonomy" id="49390"/>
    <lineage>
        <taxon>Eukaryota</taxon>
        <taxon>Viridiplantae</taxon>
        <taxon>Streptophyta</taxon>
        <taxon>Embryophyta</taxon>
        <taxon>Tracheophyta</taxon>
        <taxon>Spermatophyta</taxon>
        <taxon>Magnoliopsida</taxon>
        <taxon>eudicotyledons</taxon>
        <taxon>Gunneridae</taxon>
        <taxon>Pentapetalae</taxon>
        <taxon>asterids</taxon>
        <taxon>lamiids</taxon>
        <taxon>Gentianales</taxon>
        <taxon>Rubiaceae</taxon>
        <taxon>Ixoroideae</taxon>
        <taxon>Gardenieae complex</taxon>
        <taxon>Bertiereae - Coffeeae clade</taxon>
        <taxon>Coffeeae</taxon>
        <taxon>Coffea</taxon>
    </lineage>
</organism>
<dbReference type="InterPro" id="IPR017451">
    <property type="entry name" value="F-box-assoc_interact_dom"/>
</dbReference>
<feature type="domain" description="F-box" evidence="1">
    <location>
        <begin position="5"/>
        <end position="45"/>
    </location>
</feature>
<proteinExistence type="predicted"/>
<evidence type="ECO:0000259" key="1">
    <source>
        <dbReference type="SMART" id="SM00256"/>
    </source>
</evidence>
<name>A0A068TZG7_COFCA</name>
<gene>
    <name evidence="2" type="ORF">GSCOC_T00036521001</name>
</gene>
<dbReference type="PhylomeDB" id="A0A068TZG7"/>
<dbReference type="SMART" id="SM00256">
    <property type="entry name" value="FBOX"/>
    <property type="match status" value="1"/>
</dbReference>
<dbReference type="Gene3D" id="1.20.1280.50">
    <property type="match status" value="1"/>
</dbReference>
<dbReference type="Proteomes" id="UP000295252">
    <property type="component" value="Chromosome IX"/>
</dbReference>
<evidence type="ECO:0000313" key="2">
    <source>
        <dbReference type="EMBL" id="CDP01467.1"/>
    </source>
</evidence>
<dbReference type="STRING" id="49390.A0A068TZG7"/>
<keyword evidence="3" id="KW-1185">Reference proteome</keyword>
<dbReference type="InterPro" id="IPR036047">
    <property type="entry name" value="F-box-like_dom_sf"/>
</dbReference>
<dbReference type="AlphaFoldDB" id="A0A068TZG7"/>
<dbReference type="PANTHER" id="PTHR31672">
    <property type="entry name" value="BNACNNG10540D PROTEIN"/>
    <property type="match status" value="1"/>
</dbReference>
<evidence type="ECO:0000313" key="3">
    <source>
        <dbReference type="Proteomes" id="UP000295252"/>
    </source>
</evidence>
<dbReference type="OrthoDB" id="1071894at2759"/>
<dbReference type="InterPro" id="IPR050796">
    <property type="entry name" value="SCF_F-box_component"/>
</dbReference>
<reference evidence="3" key="1">
    <citation type="journal article" date="2014" name="Science">
        <title>The coffee genome provides insight into the convergent evolution of caffeine biosynthesis.</title>
        <authorList>
            <person name="Denoeud F."/>
            <person name="Carretero-Paulet L."/>
            <person name="Dereeper A."/>
            <person name="Droc G."/>
            <person name="Guyot R."/>
            <person name="Pietrella M."/>
            <person name="Zheng C."/>
            <person name="Alberti A."/>
            <person name="Anthony F."/>
            <person name="Aprea G."/>
            <person name="Aury J.M."/>
            <person name="Bento P."/>
            <person name="Bernard M."/>
            <person name="Bocs S."/>
            <person name="Campa C."/>
            <person name="Cenci A."/>
            <person name="Combes M.C."/>
            <person name="Crouzillat D."/>
            <person name="Da Silva C."/>
            <person name="Daddiego L."/>
            <person name="De Bellis F."/>
            <person name="Dussert S."/>
            <person name="Garsmeur O."/>
            <person name="Gayraud T."/>
            <person name="Guignon V."/>
            <person name="Jahn K."/>
            <person name="Jamilloux V."/>
            <person name="Joet T."/>
            <person name="Labadie K."/>
            <person name="Lan T."/>
            <person name="Leclercq J."/>
            <person name="Lepelley M."/>
            <person name="Leroy T."/>
            <person name="Li L.T."/>
            <person name="Librado P."/>
            <person name="Lopez L."/>
            <person name="Munoz A."/>
            <person name="Noel B."/>
            <person name="Pallavicini A."/>
            <person name="Perrotta G."/>
            <person name="Poncet V."/>
            <person name="Pot D."/>
            <person name="Priyono X."/>
            <person name="Rigoreau M."/>
            <person name="Rouard M."/>
            <person name="Rozas J."/>
            <person name="Tranchant-Dubreuil C."/>
            <person name="VanBuren R."/>
            <person name="Zhang Q."/>
            <person name="Andrade A.C."/>
            <person name="Argout X."/>
            <person name="Bertrand B."/>
            <person name="de Kochko A."/>
            <person name="Graziosi G."/>
            <person name="Henry R.J."/>
            <person name="Jayarama X."/>
            <person name="Ming R."/>
            <person name="Nagai C."/>
            <person name="Rounsley S."/>
            <person name="Sankoff D."/>
            <person name="Giuliano G."/>
            <person name="Albert V.A."/>
            <person name="Wincker P."/>
            <person name="Lashermes P."/>
        </authorList>
    </citation>
    <scope>NUCLEOTIDE SEQUENCE [LARGE SCALE GENOMIC DNA]</scope>
    <source>
        <strain evidence="3">cv. DH200-94</strain>
    </source>
</reference>
<dbReference type="Pfam" id="PF00646">
    <property type="entry name" value="F-box"/>
    <property type="match status" value="1"/>
</dbReference>
<accession>A0A068TZG7</accession>
<dbReference type="InParanoid" id="A0A068TZG7"/>
<dbReference type="InterPro" id="IPR013187">
    <property type="entry name" value="F-box-assoc_dom_typ3"/>
</dbReference>
<dbReference type="PANTHER" id="PTHR31672:SF13">
    <property type="entry name" value="F-BOX PROTEIN CPR30-LIKE"/>
    <property type="match status" value="1"/>
</dbReference>